<evidence type="ECO:0000313" key="6">
    <source>
        <dbReference type="EMBL" id="AKU43827.1"/>
    </source>
</evidence>
<dbReference type="GO" id="GO:0098025">
    <property type="term" value="C:virus tail, baseplate"/>
    <property type="evidence" value="ECO:0007669"/>
    <property type="project" value="UniProtKB-UniRule"/>
</dbReference>
<dbReference type="EMBL" id="KT001915">
    <property type="protein sequence ID" value="AKU43827.1"/>
    <property type="molecule type" value="Genomic_DNA"/>
</dbReference>
<accession>A0A0K1LMR0</accession>
<sequence>MKQELKIGAVVDDGSGDYLRQGGQKINNNFNDLYYQLGDGNNPHAAGAWKTFKTSDQSTLKALIGHSYALDTTAGRMTVELPKGRVQDYNTVVRFRDVFNTWQKNPVTIIPAAGDTLKGDPNPKEFNIPLSDLELVYCPPGRWEYVENKQIDRISNSDMASVIRKEYLVEVQDQVDFLDIFDGNEYNIANTEVYHRGNILYYGPNFSENSDYGSPGTGNEIVPLNGRDIRLRQKCNIGDTVIIVSYVDGLSQWRSSYNKRQIILKDSSRTTEKSIPGTSFVGDLKNTKEFTVQMFGISAHEKINPNSLEVKFNGITQVQAGTTGQPDVFCHGADADTPESCALLGGTWGTGLTDYFVVIDENNVITGIETDRVMEHGDIITLTWFNNNIGTTIDLEDIIQETDSKYISQGSPISLTGQVVITDFDKPRIPNTEAVPPSEVIVNSPFAIFDLIYPIGTIYENAINPNNPATYMGFGRWTLWGQGQVTVGWNSDVNDPRFAMNNNDLDITGNPSHTAGGTTGSTSVQLNNNNLPPTQTDSKVLISDDNGPIIVGGCQFDPDDTGPVYTKYREDYAKTNETHQSPISIDVVQPSITVYRWLRIA</sequence>
<keyword evidence="7" id="KW-1185">Reference proteome</keyword>
<dbReference type="GeneID" id="26648106"/>
<dbReference type="InterPro" id="IPR056391">
    <property type="entry name" value="Baseplate_gp9_C"/>
</dbReference>
<dbReference type="Pfam" id="PF22670">
    <property type="entry name" value="Gp10_D3"/>
    <property type="match status" value="1"/>
</dbReference>
<dbReference type="InterPro" id="IPR008987">
    <property type="entry name" value="Baseplate_struct_prot_Gp9/10_N"/>
</dbReference>
<dbReference type="GO" id="GO:0098003">
    <property type="term" value="P:viral tail assembly"/>
    <property type="evidence" value="ECO:0007669"/>
    <property type="project" value="UniProtKB-KW"/>
</dbReference>
<keyword evidence="1" id="KW-0946">Virion</keyword>
<dbReference type="RefSeq" id="YP_009203895.1">
    <property type="nucleotide sequence ID" value="NC_028857.1"/>
</dbReference>
<dbReference type="SUPFAM" id="SSF50017">
    <property type="entry name" value="gp9"/>
    <property type="match status" value="1"/>
</dbReference>
<comment type="subcellular location">
    <subcellularLocation>
        <location evidence="1">Virion</location>
    </subcellularLocation>
    <text evidence="1">Present in the baseplate.</text>
</comment>
<dbReference type="InterPro" id="IPR054430">
    <property type="entry name" value="Gp10_D3"/>
</dbReference>
<protein>
    <recommendedName>
        <fullName evidence="1">Baseplate wedge protein gp10</fullName>
    </recommendedName>
</protein>
<feature type="domain" description="Baseplate structural protein Gp10 C-terminal" evidence="3">
    <location>
        <begin position="448"/>
        <end position="600"/>
    </location>
</feature>
<keyword evidence="1" id="KW-1227">Viral tail protein</keyword>
<evidence type="ECO:0000259" key="2">
    <source>
        <dbReference type="Pfam" id="PF07880"/>
    </source>
</evidence>
<feature type="domain" description="Baseplate protein gp9-like C-terminal" evidence="5">
    <location>
        <begin position="157"/>
        <end position="263"/>
    </location>
</feature>
<comment type="function">
    <text evidence="1">Baseplate protein. Involved in the tail assembly.</text>
</comment>
<evidence type="ECO:0000259" key="5">
    <source>
        <dbReference type="Pfam" id="PF23618"/>
    </source>
</evidence>
<evidence type="ECO:0000256" key="1">
    <source>
        <dbReference type="HAMAP-Rule" id="MF_04106"/>
    </source>
</evidence>
<comment type="similarity">
    <text evidence="1">Belongs to the T4likevirus baseplate wedge protein gp10 family.</text>
</comment>
<dbReference type="Pfam" id="PF07880">
    <property type="entry name" value="T4_gp9_10_N"/>
    <property type="match status" value="1"/>
</dbReference>
<dbReference type="OrthoDB" id="531at10239"/>
<dbReference type="InterPro" id="IPR034695">
    <property type="entry name" value="BP10_T4"/>
</dbReference>
<comment type="subunit">
    <text evidence="1">Homotrimer; disulfide-linked. Heteromultimer with gp7; a gp10 molecule is disulfide-linked to gp7 and the other two remaining gp10 molecules form a disulfide bond.</text>
</comment>
<dbReference type="InterPro" id="IPR036240">
    <property type="entry name" value="Gp9-like_sf"/>
</dbReference>
<dbReference type="InterPro" id="IPR053827">
    <property type="entry name" value="Gp10_C"/>
</dbReference>
<feature type="disulfide bond" description="Interchain; alternate" evidence="1">
    <location>
        <position position="554"/>
    </location>
</feature>
<keyword evidence="1" id="KW-1188">Viral release from host cell</keyword>
<evidence type="ECO:0000259" key="4">
    <source>
        <dbReference type="Pfam" id="PF22670"/>
    </source>
</evidence>
<dbReference type="GO" id="GO:0019076">
    <property type="term" value="P:viral release from host cell"/>
    <property type="evidence" value="ECO:0007669"/>
    <property type="project" value="InterPro"/>
</dbReference>
<dbReference type="Pfam" id="PF21939">
    <property type="entry name" value="Gp10_C"/>
    <property type="match status" value="1"/>
</dbReference>
<comment type="induction">
    <text evidence="1">Expressed in the late phase of the viral replicative cycle.</text>
</comment>
<keyword evidence="1" id="KW-1015">Disulfide bond</keyword>
<evidence type="ECO:0000313" key="7">
    <source>
        <dbReference type="Proteomes" id="UP000204280"/>
    </source>
</evidence>
<keyword evidence="1" id="KW-0426">Late protein</keyword>
<evidence type="ECO:0000259" key="3">
    <source>
        <dbReference type="Pfam" id="PF21939"/>
    </source>
</evidence>
<feature type="domain" description="Baseplate structural protein Gp9/Gp10 N-terminal" evidence="2">
    <location>
        <begin position="2"/>
        <end position="154"/>
    </location>
</feature>
<feature type="disulfide bond" description="Interchain (with GP7); alternate" evidence="1">
    <location>
        <position position="554"/>
    </location>
</feature>
<dbReference type="HAMAP" id="MF_04106">
    <property type="entry name" value="BP10_T4"/>
    <property type="match status" value="1"/>
</dbReference>
<organism evidence="6 7">
    <name type="scientific">Citrobacter phage Merlin</name>
    <dbReference type="NCBI Taxonomy" id="1675602"/>
    <lineage>
        <taxon>Viruses</taxon>
        <taxon>Duplodnaviria</taxon>
        <taxon>Heunggongvirae</taxon>
        <taxon>Uroviricota</taxon>
        <taxon>Caudoviricetes</taxon>
        <taxon>Pantevenvirales</taxon>
        <taxon>Straboviridae</taxon>
        <taxon>Tevenvirinae</taxon>
        <taxon>Moonvirus</taxon>
        <taxon>Moonvirus merlin</taxon>
    </lineage>
</organism>
<name>A0A0K1LMR0_9CAUD</name>
<dbReference type="Proteomes" id="UP000204280">
    <property type="component" value="Segment"/>
</dbReference>
<reference evidence="6 7" key="1">
    <citation type="journal article" date="2015" name="Genome Announc.">
        <title>Complete Genome Sequence of Citrobacter freundii Myophage Merlin.</title>
        <authorList>
            <person name="LeSage K.C."/>
            <person name="Hargrove E.C."/>
            <person name="Cahill J.L."/>
            <person name="Rasche E.S."/>
            <person name="Kuty Everett G.F."/>
        </authorList>
    </citation>
    <scope>NUCLEOTIDE SEQUENCE [LARGE SCALE GENOMIC DNA]</scope>
</reference>
<feature type="domain" description="Baseplate wedge protein gp10" evidence="4">
    <location>
        <begin position="266"/>
        <end position="387"/>
    </location>
</feature>
<gene>
    <name evidence="6" type="ORF">CPT_Merlin181</name>
</gene>
<proteinExistence type="evidence at transcript level"/>
<keyword evidence="1" id="KW-1226">Viral baseplate protein</keyword>
<dbReference type="KEGG" id="vg:26648106"/>
<dbReference type="Pfam" id="PF23618">
    <property type="entry name" value="T4_gp9_10_C"/>
    <property type="match status" value="1"/>
</dbReference>
<keyword evidence="1" id="KW-1245">Viral tail assembly</keyword>
<dbReference type="Gene3D" id="1.20.5.960">
    <property type="entry name" value="Bacteriophage t4 gene product 9 (gp9)"/>
    <property type="match status" value="1"/>
</dbReference>